<sequence length="319" mass="34787">MSLRLILSLSILLILVAAATTTEEEDIVDFLKRYVDPLEVPKLLESGVTERYKNILQLARFINEESGLPYKAAPNKVYAMLRDPQKCSTSTTLTVNQNLTEAAVPETKDWREDGIVSPVQDQGRCASGWAFSATGALEAAYHQAFGEGISLSGQQLLDCDRAFGNAGCKGGLPSQAFAYVKHNGGIATKDNYASVAEERACKFRPEDLSVNVLDSVTAGSEDELKHAVGLVRPVTVTFAVPHDFLYYKEGVFTDSSCDLFTNRTGHAGLVVGYGVENSIPYWLVKNSWGSDWGENGYFKIERGKNMCGIESCASYPLVA</sequence>
<dbReference type="EMBL" id="JAGKQM010000009">
    <property type="protein sequence ID" value="KAH0908652.1"/>
    <property type="molecule type" value="Genomic_DNA"/>
</dbReference>
<evidence type="ECO:0000256" key="5">
    <source>
        <dbReference type="ARBA" id="ARBA00023157"/>
    </source>
</evidence>
<evidence type="ECO:0000256" key="4">
    <source>
        <dbReference type="ARBA" id="ARBA00022807"/>
    </source>
</evidence>
<dbReference type="Pfam" id="PF00112">
    <property type="entry name" value="Peptidase_C1"/>
    <property type="match status" value="1"/>
</dbReference>
<accession>A0ABQ8BV03</accession>
<reference evidence="8 9" key="1">
    <citation type="submission" date="2021-05" db="EMBL/GenBank/DDBJ databases">
        <title>Genome Assembly of Synthetic Allotetraploid Brassica napus Reveals Homoeologous Exchanges between Subgenomes.</title>
        <authorList>
            <person name="Davis J.T."/>
        </authorList>
    </citation>
    <scope>NUCLEOTIDE SEQUENCE [LARGE SCALE GENOMIC DNA]</scope>
    <source>
        <strain evidence="9">cv. Da-Ae</strain>
        <tissue evidence="8">Seedling</tissue>
    </source>
</reference>
<dbReference type="PROSITE" id="PS00640">
    <property type="entry name" value="THIOL_PROTEASE_ASN"/>
    <property type="match status" value="1"/>
</dbReference>
<dbReference type="Gene3D" id="3.90.70.10">
    <property type="entry name" value="Cysteine proteinases"/>
    <property type="match status" value="1"/>
</dbReference>
<evidence type="ECO:0000256" key="2">
    <source>
        <dbReference type="ARBA" id="ARBA00022670"/>
    </source>
</evidence>
<feature type="signal peptide" evidence="6">
    <location>
        <begin position="1"/>
        <end position="18"/>
    </location>
</feature>
<keyword evidence="5" id="KW-1015">Disulfide bond</keyword>
<feature type="chain" id="PRO_5046615045" description="Peptidase C1A papain C-terminal domain-containing protein" evidence="6">
    <location>
        <begin position="19"/>
        <end position="319"/>
    </location>
</feature>
<evidence type="ECO:0000256" key="3">
    <source>
        <dbReference type="ARBA" id="ARBA00022801"/>
    </source>
</evidence>
<dbReference type="InterPro" id="IPR013128">
    <property type="entry name" value="Peptidase_C1A"/>
</dbReference>
<dbReference type="PANTHER" id="PTHR12411">
    <property type="entry name" value="CYSTEINE PROTEASE FAMILY C1-RELATED"/>
    <property type="match status" value="1"/>
</dbReference>
<dbReference type="SUPFAM" id="SSF54001">
    <property type="entry name" value="Cysteine proteinases"/>
    <property type="match status" value="1"/>
</dbReference>
<dbReference type="Proteomes" id="UP000824890">
    <property type="component" value="Unassembled WGS sequence"/>
</dbReference>
<evidence type="ECO:0000256" key="1">
    <source>
        <dbReference type="ARBA" id="ARBA00008455"/>
    </source>
</evidence>
<gene>
    <name evidence="8" type="ORF">HID58_031973</name>
</gene>
<evidence type="ECO:0000259" key="7">
    <source>
        <dbReference type="SMART" id="SM00645"/>
    </source>
</evidence>
<feature type="domain" description="Peptidase C1A papain C-terminal" evidence="7">
    <location>
        <begin position="104"/>
        <end position="317"/>
    </location>
</feature>
<dbReference type="InterPro" id="IPR000668">
    <property type="entry name" value="Peptidase_C1A_C"/>
</dbReference>
<dbReference type="InterPro" id="IPR038765">
    <property type="entry name" value="Papain-like_cys_pep_sf"/>
</dbReference>
<evidence type="ECO:0000313" key="9">
    <source>
        <dbReference type="Proteomes" id="UP000824890"/>
    </source>
</evidence>
<organism evidence="8 9">
    <name type="scientific">Brassica napus</name>
    <name type="common">Rape</name>
    <dbReference type="NCBI Taxonomy" id="3708"/>
    <lineage>
        <taxon>Eukaryota</taxon>
        <taxon>Viridiplantae</taxon>
        <taxon>Streptophyta</taxon>
        <taxon>Embryophyta</taxon>
        <taxon>Tracheophyta</taxon>
        <taxon>Spermatophyta</taxon>
        <taxon>Magnoliopsida</taxon>
        <taxon>eudicotyledons</taxon>
        <taxon>Gunneridae</taxon>
        <taxon>Pentapetalae</taxon>
        <taxon>rosids</taxon>
        <taxon>malvids</taxon>
        <taxon>Brassicales</taxon>
        <taxon>Brassicaceae</taxon>
        <taxon>Brassiceae</taxon>
        <taxon>Brassica</taxon>
    </lineage>
</organism>
<keyword evidence="6" id="KW-0732">Signal</keyword>
<protein>
    <recommendedName>
        <fullName evidence="7">Peptidase C1A papain C-terminal domain-containing protein</fullName>
    </recommendedName>
</protein>
<evidence type="ECO:0000256" key="6">
    <source>
        <dbReference type="SAM" id="SignalP"/>
    </source>
</evidence>
<keyword evidence="4" id="KW-0788">Thiol protease</keyword>
<keyword evidence="2" id="KW-0645">Protease</keyword>
<dbReference type="InterPro" id="IPR039417">
    <property type="entry name" value="Peptidase_C1A_papain-like"/>
</dbReference>
<dbReference type="InterPro" id="IPR025661">
    <property type="entry name" value="Pept_asp_AS"/>
</dbReference>
<name>A0ABQ8BV03_BRANA</name>
<comment type="caution">
    <text evidence="8">The sequence shown here is derived from an EMBL/GenBank/DDBJ whole genome shotgun (WGS) entry which is preliminary data.</text>
</comment>
<proteinExistence type="inferred from homology"/>
<keyword evidence="3" id="KW-0378">Hydrolase</keyword>
<evidence type="ECO:0000313" key="8">
    <source>
        <dbReference type="EMBL" id="KAH0908652.1"/>
    </source>
</evidence>
<comment type="similarity">
    <text evidence="1">Belongs to the peptidase C1 family.</text>
</comment>
<dbReference type="CDD" id="cd02248">
    <property type="entry name" value="Peptidase_C1A"/>
    <property type="match status" value="1"/>
</dbReference>
<dbReference type="PRINTS" id="PR00705">
    <property type="entry name" value="PAPAIN"/>
</dbReference>
<keyword evidence="9" id="KW-1185">Reference proteome</keyword>
<dbReference type="SMART" id="SM00645">
    <property type="entry name" value="Pept_C1"/>
    <property type="match status" value="1"/>
</dbReference>